<dbReference type="EMBL" id="JBHTGR010000003">
    <property type="protein sequence ID" value="MFC7746024.1"/>
    <property type="molecule type" value="Genomic_DNA"/>
</dbReference>
<comment type="caution">
    <text evidence="5">The sequence shown here is derived from an EMBL/GenBank/DDBJ whole genome shotgun (WGS) entry which is preliminary data.</text>
</comment>
<evidence type="ECO:0000313" key="6">
    <source>
        <dbReference type="Proteomes" id="UP001596620"/>
    </source>
</evidence>
<feature type="region of interest" description="Disordered" evidence="3">
    <location>
        <begin position="596"/>
        <end position="619"/>
    </location>
</feature>
<dbReference type="PANTHER" id="PTHR42855">
    <property type="entry name" value="ABC TRANSPORTER ATP-BINDING SUBUNIT"/>
    <property type="match status" value="1"/>
</dbReference>
<feature type="compositionally biased region" description="Basic and acidic residues" evidence="3">
    <location>
        <begin position="555"/>
        <end position="579"/>
    </location>
</feature>
<dbReference type="PROSITE" id="PS00211">
    <property type="entry name" value="ABC_TRANSPORTER_1"/>
    <property type="match status" value="2"/>
</dbReference>
<feature type="region of interest" description="Disordered" evidence="3">
    <location>
        <begin position="287"/>
        <end position="314"/>
    </location>
</feature>
<feature type="compositionally biased region" description="Basic and acidic residues" evidence="3">
    <location>
        <begin position="608"/>
        <end position="619"/>
    </location>
</feature>
<feature type="compositionally biased region" description="Basic and acidic residues" evidence="3">
    <location>
        <begin position="297"/>
        <end position="314"/>
    </location>
</feature>
<dbReference type="Pfam" id="PF16326">
    <property type="entry name" value="ABC_tran_CTD"/>
    <property type="match status" value="1"/>
</dbReference>
<dbReference type="InterPro" id="IPR003439">
    <property type="entry name" value="ABC_transporter-like_ATP-bd"/>
</dbReference>
<feature type="region of interest" description="Disordered" evidence="3">
    <location>
        <begin position="547"/>
        <end position="579"/>
    </location>
</feature>
<dbReference type="Pfam" id="PF00005">
    <property type="entry name" value="ABC_tran"/>
    <property type="match status" value="2"/>
</dbReference>
<evidence type="ECO:0000259" key="4">
    <source>
        <dbReference type="PROSITE" id="PS50893"/>
    </source>
</evidence>
<evidence type="ECO:0000256" key="2">
    <source>
        <dbReference type="ARBA" id="ARBA00022840"/>
    </source>
</evidence>
<name>A0ABW2UQL3_9BACI</name>
<reference evidence="6" key="1">
    <citation type="journal article" date="2019" name="Int. J. Syst. Evol. Microbiol.">
        <title>The Global Catalogue of Microorganisms (GCM) 10K type strain sequencing project: providing services to taxonomists for standard genome sequencing and annotation.</title>
        <authorList>
            <consortium name="The Broad Institute Genomics Platform"/>
            <consortium name="The Broad Institute Genome Sequencing Center for Infectious Disease"/>
            <person name="Wu L."/>
            <person name="Ma J."/>
        </authorList>
    </citation>
    <scope>NUCLEOTIDE SEQUENCE [LARGE SCALE GENOMIC DNA]</scope>
    <source>
        <strain evidence="6">JCM 30234</strain>
    </source>
</reference>
<feature type="domain" description="ABC transporter" evidence="4">
    <location>
        <begin position="330"/>
        <end position="545"/>
    </location>
</feature>
<dbReference type="InterPro" id="IPR032781">
    <property type="entry name" value="ABC_tran_Xtn"/>
</dbReference>
<dbReference type="InterPro" id="IPR037118">
    <property type="entry name" value="Val-tRNA_synth_C_sf"/>
</dbReference>
<dbReference type="GO" id="GO:0005524">
    <property type="term" value="F:ATP binding"/>
    <property type="evidence" value="ECO:0007669"/>
    <property type="project" value="UniProtKB-KW"/>
</dbReference>
<dbReference type="SUPFAM" id="SSF52540">
    <property type="entry name" value="P-loop containing nucleoside triphosphate hydrolases"/>
    <property type="match status" value="2"/>
</dbReference>
<gene>
    <name evidence="5" type="ORF">ACFQU8_02055</name>
</gene>
<dbReference type="Pfam" id="PF12848">
    <property type="entry name" value="ABC_tran_Xtn"/>
    <property type="match status" value="1"/>
</dbReference>
<keyword evidence="1" id="KW-0547">Nucleotide-binding</keyword>
<dbReference type="PROSITE" id="PS50893">
    <property type="entry name" value="ABC_TRANSPORTER_2"/>
    <property type="match status" value="2"/>
</dbReference>
<dbReference type="InterPro" id="IPR017871">
    <property type="entry name" value="ABC_transporter-like_CS"/>
</dbReference>
<dbReference type="Gene3D" id="3.40.50.300">
    <property type="entry name" value="P-loop containing nucleotide triphosphate hydrolases"/>
    <property type="match status" value="2"/>
</dbReference>
<dbReference type="RefSeq" id="WP_382357507.1">
    <property type="nucleotide sequence ID" value="NZ_JBHTGR010000003.1"/>
</dbReference>
<protein>
    <submittedName>
        <fullName evidence="5">ABC-F family ATP-binding cassette domain-containing protein</fullName>
    </submittedName>
</protein>
<dbReference type="InterPro" id="IPR027417">
    <property type="entry name" value="P-loop_NTPase"/>
</dbReference>
<sequence length="638" mass="73129">MILMQLNNITKSFGADDILSDIKLEIKESDRIAIVGRNGSGKSTLLKIMAGDLSYDAGDIFKPKDLTMGYLSQHTSLESDKSIWEEMLTVFDHLLKQQQELRRMEEKMTQTASLSNADYDELLADYDKKQQAFDAAGGYHYETDIKAILTGLNFGGFDYDTPINSLSGGQKTRLALGKLLLKKPDLLILDEPTNHLDIDTMGWLENYLSSYPGAIAIVSHDRYFLDKTVSTVYEIARHHSKKYNGNYSYYLKQRALDYEQEMQAYEKQQAEMREMEDFIKRNIARASTSKRAQGRRKQLEKMEKLDKPQGDEKSASFTFQINRQSGGDVLNAEELAFQYDPSNPLFSHVTFHANRGERLALVGPNGVGKTTLLKLITGHFKPNSGTLDIGTNVDIGYYDQEQQSLSSNKTVLDELWDEHPDVDEKDIRTVLGNFLFSGDDVFKPVHSLSGGQKARLSLARLMMQKANLLVLDEPTNHLDIDSKEVLEAALQEYPGTILFVSHDRYFINKLADKVVEMQREGSTTYLGDYDYYVAKQQEETEIRKLQEATENASNDDQRKTKFREDKQQQREERRRERQIQELENAIEQLESDLAELEEQMAQPDVYEDPDKSQELLGKRQDLNAEIERLMNEWTDLQE</sequence>
<evidence type="ECO:0000256" key="3">
    <source>
        <dbReference type="SAM" id="MobiDB-lite"/>
    </source>
</evidence>
<evidence type="ECO:0000313" key="5">
    <source>
        <dbReference type="EMBL" id="MFC7746024.1"/>
    </source>
</evidence>
<accession>A0ABW2UQL3</accession>
<keyword evidence="2 5" id="KW-0067">ATP-binding</keyword>
<feature type="domain" description="ABC transporter" evidence="4">
    <location>
        <begin position="4"/>
        <end position="278"/>
    </location>
</feature>
<dbReference type="InterPro" id="IPR051309">
    <property type="entry name" value="ABCF_ATPase"/>
</dbReference>
<dbReference type="SMART" id="SM00382">
    <property type="entry name" value="AAA"/>
    <property type="match status" value="2"/>
</dbReference>
<dbReference type="CDD" id="cd03221">
    <property type="entry name" value="ABCF_EF-3"/>
    <property type="match status" value="2"/>
</dbReference>
<proteinExistence type="predicted"/>
<dbReference type="InterPro" id="IPR003593">
    <property type="entry name" value="AAA+_ATPase"/>
</dbReference>
<dbReference type="Gene3D" id="1.10.287.380">
    <property type="entry name" value="Valyl-tRNA synthetase, C-terminal domain"/>
    <property type="match status" value="1"/>
</dbReference>
<organism evidence="5 6">
    <name type="scientific">Lentibacillus kimchii</name>
    <dbReference type="NCBI Taxonomy" id="1542911"/>
    <lineage>
        <taxon>Bacteria</taxon>
        <taxon>Bacillati</taxon>
        <taxon>Bacillota</taxon>
        <taxon>Bacilli</taxon>
        <taxon>Bacillales</taxon>
        <taxon>Bacillaceae</taxon>
        <taxon>Lentibacillus</taxon>
    </lineage>
</organism>
<dbReference type="InterPro" id="IPR032524">
    <property type="entry name" value="ABC_tran_C"/>
</dbReference>
<dbReference type="PANTHER" id="PTHR42855:SF2">
    <property type="entry name" value="DRUG RESISTANCE ABC TRANSPORTER,ATP-BINDING PROTEIN"/>
    <property type="match status" value="1"/>
</dbReference>
<evidence type="ECO:0000256" key="1">
    <source>
        <dbReference type="ARBA" id="ARBA00022741"/>
    </source>
</evidence>
<keyword evidence="6" id="KW-1185">Reference proteome</keyword>
<dbReference type="Proteomes" id="UP001596620">
    <property type="component" value="Unassembled WGS sequence"/>
</dbReference>